<dbReference type="InterPro" id="IPR045242">
    <property type="entry name" value="Syntaxin"/>
</dbReference>
<evidence type="ECO:0000256" key="4">
    <source>
        <dbReference type="ARBA" id="ARBA00022989"/>
    </source>
</evidence>
<dbReference type="AlphaFoldDB" id="S7W9D8"/>
<dbReference type="Gene3D" id="1.20.5.110">
    <property type="match status" value="1"/>
</dbReference>
<dbReference type="InterPro" id="IPR006011">
    <property type="entry name" value="Syntaxin_N"/>
</dbReference>
<keyword evidence="4 7" id="KW-1133">Transmembrane helix</keyword>
<dbReference type="GO" id="GO:0000149">
    <property type="term" value="F:SNARE binding"/>
    <property type="evidence" value="ECO:0007669"/>
    <property type="project" value="TreeGrafter"/>
</dbReference>
<protein>
    <submittedName>
        <fullName evidence="9">t-SNARE complex subunit/syntaxin</fullName>
    </submittedName>
</protein>
<evidence type="ECO:0000256" key="7">
    <source>
        <dbReference type="SAM" id="Phobius"/>
    </source>
</evidence>
<feature type="transmembrane region" description="Helical" evidence="7">
    <location>
        <begin position="242"/>
        <end position="265"/>
    </location>
</feature>
<evidence type="ECO:0000256" key="6">
    <source>
        <dbReference type="SAM" id="Coils"/>
    </source>
</evidence>
<dbReference type="STRING" id="1358809.S7W9D8"/>
<evidence type="ECO:0000259" key="8">
    <source>
        <dbReference type="PROSITE" id="PS50192"/>
    </source>
</evidence>
<comment type="caution">
    <text evidence="9">The sequence shown here is derived from an EMBL/GenBank/DDBJ whole genome shotgun (WGS) entry which is preliminary data.</text>
</comment>
<keyword evidence="3 7" id="KW-0812">Transmembrane</keyword>
<evidence type="ECO:0000256" key="2">
    <source>
        <dbReference type="ARBA" id="ARBA00009063"/>
    </source>
</evidence>
<dbReference type="PANTHER" id="PTHR19957">
    <property type="entry name" value="SYNTAXIN"/>
    <property type="match status" value="1"/>
</dbReference>
<dbReference type="GO" id="GO:0005886">
    <property type="term" value="C:plasma membrane"/>
    <property type="evidence" value="ECO:0007669"/>
    <property type="project" value="TreeGrafter"/>
</dbReference>
<accession>S7W9D8</accession>
<evidence type="ECO:0000256" key="1">
    <source>
        <dbReference type="ARBA" id="ARBA00004211"/>
    </source>
</evidence>
<evidence type="ECO:0000256" key="3">
    <source>
        <dbReference type="ARBA" id="ARBA00022692"/>
    </source>
</evidence>
<dbReference type="FunCoup" id="S7W9D8">
    <property type="interactions" value="69"/>
</dbReference>
<dbReference type="InParanoid" id="S7W9D8"/>
<dbReference type="InterPro" id="IPR000727">
    <property type="entry name" value="T_SNARE_dom"/>
</dbReference>
<keyword evidence="10" id="KW-1185">Reference proteome</keyword>
<dbReference type="PANTHER" id="PTHR19957:SF307">
    <property type="entry name" value="PROTEIN SSO1-RELATED"/>
    <property type="match status" value="1"/>
</dbReference>
<organism evidence="9 10">
    <name type="scientific">Spraguea lophii (strain 42_110)</name>
    <name type="common">Microsporidian parasite</name>
    <dbReference type="NCBI Taxonomy" id="1358809"/>
    <lineage>
        <taxon>Eukaryota</taxon>
        <taxon>Fungi</taxon>
        <taxon>Fungi incertae sedis</taxon>
        <taxon>Microsporidia</taxon>
        <taxon>Spragueidae</taxon>
        <taxon>Spraguea</taxon>
    </lineage>
</organism>
<dbReference type="OrthoDB" id="10255013at2759"/>
<dbReference type="PROSITE" id="PS50192">
    <property type="entry name" value="T_SNARE"/>
    <property type="match status" value="1"/>
</dbReference>
<dbReference type="GO" id="GO:0005484">
    <property type="term" value="F:SNAP receptor activity"/>
    <property type="evidence" value="ECO:0007669"/>
    <property type="project" value="TreeGrafter"/>
</dbReference>
<dbReference type="Proteomes" id="UP000014978">
    <property type="component" value="Unassembled WGS sequence"/>
</dbReference>
<reference evidence="10" key="1">
    <citation type="journal article" date="2013" name="PLoS Genet.">
        <title>The genome of Spraguea lophii and the basis of host-microsporidian interactions.</title>
        <authorList>
            <person name="Campbell S.E."/>
            <person name="Williams T.A."/>
            <person name="Yousuf A."/>
            <person name="Soanes D.M."/>
            <person name="Paszkiewicz K.H."/>
            <person name="Williams B.A.P."/>
        </authorList>
    </citation>
    <scope>NUCLEOTIDE SEQUENCE [LARGE SCALE GENOMIC DNA]</scope>
    <source>
        <strain evidence="10">42_110</strain>
    </source>
</reference>
<dbReference type="GO" id="GO:0031201">
    <property type="term" value="C:SNARE complex"/>
    <property type="evidence" value="ECO:0007669"/>
    <property type="project" value="TreeGrafter"/>
</dbReference>
<name>S7W9D8_SPRLO</name>
<dbReference type="GO" id="GO:0012505">
    <property type="term" value="C:endomembrane system"/>
    <property type="evidence" value="ECO:0007669"/>
    <property type="project" value="TreeGrafter"/>
</dbReference>
<evidence type="ECO:0000313" key="9">
    <source>
        <dbReference type="EMBL" id="EPR79540.1"/>
    </source>
</evidence>
<keyword evidence="5 7" id="KW-0472">Membrane</keyword>
<dbReference type="GO" id="GO:0048278">
    <property type="term" value="P:vesicle docking"/>
    <property type="evidence" value="ECO:0007669"/>
    <property type="project" value="TreeGrafter"/>
</dbReference>
<comment type="subcellular location">
    <subcellularLocation>
        <location evidence="1">Membrane</location>
        <topology evidence="1">Single-pass type IV membrane protein</topology>
    </subcellularLocation>
</comment>
<evidence type="ECO:0000313" key="10">
    <source>
        <dbReference type="Proteomes" id="UP000014978"/>
    </source>
</evidence>
<gene>
    <name evidence="9" type="ORF">SLOPH_1930</name>
</gene>
<dbReference type="SUPFAM" id="SSF47661">
    <property type="entry name" value="t-snare proteins"/>
    <property type="match status" value="1"/>
</dbReference>
<dbReference type="GO" id="GO:0006887">
    <property type="term" value="P:exocytosis"/>
    <property type="evidence" value="ECO:0007669"/>
    <property type="project" value="TreeGrafter"/>
</dbReference>
<dbReference type="HOGENOM" id="CLU_082505_0_0_1"/>
<dbReference type="VEuPathDB" id="MicrosporidiaDB:SLOPH_1930"/>
<evidence type="ECO:0000256" key="5">
    <source>
        <dbReference type="ARBA" id="ARBA00023136"/>
    </source>
</evidence>
<keyword evidence="6" id="KW-0175">Coiled coil</keyword>
<dbReference type="SMART" id="SM00397">
    <property type="entry name" value="t_SNARE"/>
    <property type="match status" value="1"/>
</dbReference>
<dbReference type="EMBL" id="ATCN01000206">
    <property type="protein sequence ID" value="EPR79540.1"/>
    <property type="molecule type" value="Genomic_DNA"/>
</dbReference>
<dbReference type="GO" id="GO:0006886">
    <property type="term" value="P:intracellular protein transport"/>
    <property type="evidence" value="ECO:0007669"/>
    <property type="project" value="TreeGrafter"/>
</dbReference>
<dbReference type="Pfam" id="PF00804">
    <property type="entry name" value="Syntaxin"/>
    <property type="match status" value="1"/>
</dbReference>
<dbReference type="Gene3D" id="1.20.58.70">
    <property type="match status" value="1"/>
</dbReference>
<dbReference type="OMA" id="VWRRYEI"/>
<comment type="similarity">
    <text evidence="2">Belongs to the syntaxin family.</text>
</comment>
<sequence length="266" mass="31148">MNEFLNDTRKISLDIKKSERYLNKLIITCNRKLHSILDEDEEKQTEKRIEIINDLFKQQITQIKFELKEMGDKNTHLKENSKDKFLIVTRNAHWQSLTKKFNHVVDEYRLSQLDYNREEQERLKSQYLIAHPDATKEQLDDLLNTEKSDNVIKSAFVCGSHSSKNILNKAKQRNQNIKQIVKRIQEICEMMNELKEMIQSHGEIIDKIEINVSKAKFSTAAAIEDLSDALYYQRSAMTFKRIIYTILSIVVIGIIISLLIALSVIF</sequence>
<feature type="domain" description="T-SNARE coiled-coil homology" evidence="8">
    <location>
        <begin position="167"/>
        <end position="229"/>
    </location>
</feature>
<feature type="coiled-coil region" evidence="6">
    <location>
        <begin position="167"/>
        <end position="197"/>
    </location>
</feature>
<proteinExistence type="inferred from homology"/>
<dbReference type="InterPro" id="IPR010989">
    <property type="entry name" value="SNARE"/>
</dbReference>
<dbReference type="GO" id="GO:0006906">
    <property type="term" value="P:vesicle fusion"/>
    <property type="evidence" value="ECO:0007669"/>
    <property type="project" value="TreeGrafter"/>
</dbReference>